<comment type="caution">
    <text evidence="1">The sequence shown here is derived from an EMBL/GenBank/DDBJ whole genome shotgun (WGS) entry which is preliminary data.</text>
</comment>
<evidence type="ECO:0000313" key="2">
    <source>
        <dbReference type="Proteomes" id="UP000295706"/>
    </source>
</evidence>
<dbReference type="RefSeq" id="WP_132121008.1">
    <property type="nucleotide sequence ID" value="NZ_SMJU01000015.1"/>
</dbReference>
<protein>
    <recommendedName>
        <fullName evidence="3">PDZ domain-containing protein</fullName>
    </recommendedName>
</protein>
<dbReference type="Gene3D" id="2.40.70.10">
    <property type="entry name" value="Acid Proteases"/>
    <property type="match status" value="2"/>
</dbReference>
<sequence length="414" mass="46785">MQKSHGTLTCQKPKVLYLIALSIFLIASCKTEQSLVSKIISKHYYKEWFFLNTSGDETTTIPFEIIDGWIVLKLQINEKDTTHYKFIFDTGAMTTIDLDLARNLNLPILRDLTAVDVNSSESKAVLTSINKLKIGERTFFNVGAISSKSDIFGCNEIKGLFGLNLMRDAVFRINFKSKLLSISSTLNASISNFDQIKIANDWKKYNFIELKSNNKTINALFDTGFPDYVALNNSLKNKFEIDSFLKSKLLFTGGLSSSVSDTLHFYRPHNLKAGEQMLDREVFVFSNNKTLIGSGFLSGFEEVIIDVSNNKLYVSKNKTEISKLYKIPNVTLGWKNGSVKVTSLVVGSKVEEMGIRLDDQVVSINNISTSDLHDACMYKKFKIDNAIFKSDLRLTILRSESMFDYFINSSILYD</sequence>
<evidence type="ECO:0008006" key="3">
    <source>
        <dbReference type="Google" id="ProtNLM"/>
    </source>
</evidence>
<dbReference type="EMBL" id="SMJU01000015">
    <property type="protein sequence ID" value="TDB61134.1"/>
    <property type="molecule type" value="Genomic_DNA"/>
</dbReference>
<evidence type="ECO:0000313" key="1">
    <source>
        <dbReference type="EMBL" id="TDB61134.1"/>
    </source>
</evidence>
<dbReference type="AlphaFoldDB" id="A0A4R4K1G4"/>
<proteinExistence type="predicted"/>
<name>A0A4R4K1G4_9BACT</name>
<dbReference type="InterPro" id="IPR021109">
    <property type="entry name" value="Peptidase_aspartic_dom_sf"/>
</dbReference>
<dbReference type="InterPro" id="IPR036034">
    <property type="entry name" value="PDZ_sf"/>
</dbReference>
<dbReference type="PROSITE" id="PS51257">
    <property type="entry name" value="PROKAR_LIPOPROTEIN"/>
    <property type="match status" value="1"/>
</dbReference>
<dbReference type="SUPFAM" id="SSF50630">
    <property type="entry name" value="Acid proteases"/>
    <property type="match status" value="1"/>
</dbReference>
<keyword evidence="2" id="KW-1185">Reference proteome</keyword>
<reference evidence="1 2" key="1">
    <citation type="submission" date="2019-02" db="EMBL/GenBank/DDBJ databases">
        <title>Arundinibacter roseus gen. nov., sp. nov., a new member of the family Cytophagaceae.</title>
        <authorList>
            <person name="Szuroczki S."/>
            <person name="Khayer B."/>
            <person name="Sproer C."/>
            <person name="Toumi M."/>
            <person name="Szabo A."/>
            <person name="Felfoldi T."/>
            <person name="Schumann P."/>
            <person name="Toth E."/>
        </authorList>
    </citation>
    <scope>NUCLEOTIDE SEQUENCE [LARGE SCALE GENOMIC DNA]</scope>
    <source>
        <strain evidence="1 2">DMA-k-7a</strain>
    </source>
</reference>
<organism evidence="1 2">
    <name type="scientific">Arundinibacter roseus</name>
    <dbReference type="NCBI Taxonomy" id="2070510"/>
    <lineage>
        <taxon>Bacteria</taxon>
        <taxon>Pseudomonadati</taxon>
        <taxon>Bacteroidota</taxon>
        <taxon>Cytophagia</taxon>
        <taxon>Cytophagales</taxon>
        <taxon>Spirosomataceae</taxon>
        <taxon>Arundinibacter</taxon>
    </lineage>
</organism>
<accession>A0A4R4K1G4</accession>
<dbReference type="SUPFAM" id="SSF50156">
    <property type="entry name" value="PDZ domain-like"/>
    <property type="match status" value="1"/>
</dbReference>
<dbReference type="Proteomes" id="UP000295706">
    <property type="component" value="Unassembled WGS sequence"/>
</dbReference>
<dbReference type="InterPro" id="IPR034122">
    <property type="entry name" value="Retropepsin-like_bacterial"/>
</dbReference>
<dbReference type="CDD" id="cd05483">
    <property type="entry name" value="retropepsin_like_bacteria"/>
    <property type="match status" value="1"/>
</dbReference>
<gene>
    <name evidence="1" type="ORF">EZE20_19910</name>
</gene>
<dbReference type="Pfam" id="PF13650">
    <property type="entry name" value="Asp_protease_2"/>
    <property type="match status" value="1"/>
</dbReference>
<dbReference type="OrthoDB" id="5580718at2"/>